<proteinExistence type="inferred from homology"/>
<dbReference type="PROSITE" id="PS51419">
    <property type="entry name" value="RAB"/>
    <property type="match status" value="1"/>
</dbReference>
<protein>
    <submittedName>
        <fullName evidence="5">Uncharacterized protein</fullName>
    </submittedName>
</protein>
<evidence type="ECO:0000313" key="6">
    <source>
        <dbReference type="Proteomes" id="UP001165060"/>
    </source>
</evidence>
<evidence type="ECO:0000256" key="1">
    <source>
        <dbReference type="ARBA" id="ARBA00006270"/>
    </source>
</evidence>
<keyword evidence="2" id="KW-0547">Nucleotide-binding</keyword>
<organism evidence="5 6">
    <name type="scientific">Tetraparma gracilis</name>
    <dbReference type="NCBI Taxonomy" id="2962635"/>
    <lineage>
        <taxon>Eukaryota</taxon>
        <taxon>Sar</taxon>
        <taxon>Stramenopiles</taxon>
        <taxon>Ochrophyta</taxon>
        <taxon>Bolidophyceae</taxon>
        <taxon>Parmales</taxon>
        <taxon>Triparmaceae</taxon>
        <taxon>Tetraparma</taxon>
    </lineage>
</organism>
<keyword evidence="3" id="KW-0342">GTP-binding</keyword>
<sequence>MEEKTVSTEEGQKLADEYGIQFWEASAKNDINVEQSFISIAKAVKDRLIKDGVGGPSKGTFKPTDVKNKQAGKGCC</sequence>
<dbReference type="InterPro" id="IPR050305">
    <property type="entry name" value="Small_GTPase_Rab"/>
</dbReference>
<comment type="caution">
    <text evidence="5">The sequence shown here is derived from an EMBL/GenBank/DDBJ whole genome shotgun (WGS) entry which is preliminary data.</text>
</comment>
<dbReference type="PANTHER" id="PTHR47980">
    <property type="entry name" value="LD44762P"/>
    <property type="match status" value="1"/>
</dbReference>
<dbReference type="Gene3D" id="3.40.50.300">
    <property type="entry name" value="P-loop containing nucleotide triphosphate hydrolases"/>
    <property type="match status" value="1"/>
</dbReference>
<feature type="region of interest" description="Disordered" evidence="4">
    <location>
        <begin position="54"/>
        <end position="76"/>
    </location>
</feature>
<keyword evidence="6" id="KW-1185">Reference proteome</keyword>
<dbReference type="SUPFAM" id="SSF52540">
    <property type="entry name" value="P-loop containing nucleoside triphosphate hydrolases"/>
    <property type="match status" value="1"/>
</dbReference>
<dbReference type="InterPro" id="IPR027417">
    <property type="entry name" value="P-loop_NTPase"/>
</dbReference>
<dbReference type="InterPro" id="IPR001806">
    <property type="entry name" value="Small_GTPase"/>
</dbReference>
<evidence type="ECO:0000313" key="5">
    <source>
        <dbReference type="EMBL" id="GMI25026.1"/>
    </source>
</evidence>
<gene>
    <name evidence="5" type="ORF">TeGR_g76</name>
</gene>
<evidence type="ECO:0000256" key="4">
    <source>
        <dbReference type="SAM" id="MobiDB-lite"/>
    </source>
</evidence>
<comment type="similarity">
    <text evidence="1">Belongs to the small GTPase superfamily. Rab family.</text>
</comment>
<dbReference type="EMBL" id="BRYB01005482">
    <property type="protein sequence ID" value="GMI25026.1"/>
    <property type="molecule type" value="Genomic_DNA"/>
</dbReference>
<reference evidence="5 6" key="1">
    <citation type="journal article" date="2023" name="Commun. Biol.">
        <title>Genome analysis of Parmales, the sister group of diatoms, reveals the evolutionary specialization of diatoms from phago-mixotrophs to photoautotrophs.</title>
        <authorList>
            <person name="Ban H."/>
            <person name="Sato S."/>
            <person name="Yoshikawa S."/>
            <person name="Yamada K."/>
            <person name="Nakamura Y."/>
            <person name="Ichinomiya M."/>
            <person name="Sato N."/>
            <person name="Blanc-Mathieu R."/>
            <person name="Endo H."/>
            <person name="Kuwata A."/>
            <person name="Ogata H."/>
        </authorList>
    </citation>
    <scope>NUCLEOTIDE SEQUENCE [LARGE SCALE GENOMIC DNA]</scope>
</reference>
<dbReference type="Proteomes" id="UP001165060">
    <property type="component" value="Unassembled WGS sequence"/>
</dbReference>
<dbReference type="Pfam" id="PF00071">
    <property type="entry name" value="Ras"/>
    <property type="match status" value="1"/>
</dbReference>
<evidence type="ECO:0000256" key="2">
    <source>
        <dbReference type="ARBA" id="ARBA00022741"/>
    </source>
</evidence>
<dbReference type="PROSITE" id="PS51421">
    <property type="entry name" value="RAS"/>
    <property type="match status" value="1"/>
</dbReference>
<name>A0ABQ6MER9_9STRA</name>
<evidence type="ECO:0000256" key="3">
    <source>
        <dbReference type="ARBA" id="ARBA00023134"/>
    </source>
</evidence>
<accession>A0ABQ6MER9</accession>